<sequence length="150" mass="16714">MDSLAAPTAPGHSLPKERRFRSTTSSSSSSRRIPSPSHGRGYEVFLSFRGPDTRKVFADFLYLSLKDAGVDAFRDSDELHVGEDIGPELLDRIERCIAQSPVRARASERNNSFSSLSPRLRAPSLRASNTSLILGRSWWTHGLLELCQLR</sequence>
<accession>A0A2I0I4L9</accession>
<dbReference type="PANTHER" id="PTHR32009">
    <property type="entry name" value="TMV RESISTANCE PROTEIN N-LIKE"/>
    <property type="match status" value="1"/>
</dbReference>
<feature type="region of interest" description="Disordered" evidence="5">
    <location>
        <begin position="1"/>
        <end position="38"/>
    </location>
</feature>
<keyword evidence="8" id="KW-1185">Reference proteome</keyword>
<dbReference type="GO" id="GO:0061809">
    <property type="term" value="F:NAD+ nucleosidase activity, cyclic ADP-ribose generating"/>
    <property type="evidence" value="ECO:0007669"/>
    <property type="project" value="UniProtKB-EC"/>
</dbReference>
<dbReference type="PROSITE" id="PS50104">
    <property type="entry name" value="TIR"/>
    <property type="match status" value="1"/>
</dbReference>
<evidence type="ECO:0000313" key="8">
    <source>
        <dbReference type="Proteomes" id="UP000233551"/>
    </source>
</evidence>
<keyword evidence="2" id="KW-0378">Hydrolase</keyword>
<name>A0A2I0I4L9_PUNGR</name>
<dbReference type="SUPFAM" id="SSF52200">
    <property type="entry name" value="Toll/Interleukin receptor TIR domain"/>
    <property type="match status" value="1"/>
</dbReference>
<reference evidence="7 8" key="1">
    <citation type="submission" date="2017-11" db="EMBL/GenBank/DDBJ databases">
        <title>De-novo sequencing of pomegranate (Punica granatum L.) genome.</title>
        <authorList>
            <person name="Akparov Z."/>
            <person name="Amiraslanov A."/>
            <person name="Hajiyeva S."/>
            <person name="Abbasov M."/>
            <person name="Kaur K."/>
            <person name="Hamwieh A."/>
            <person name="Solovyev V."/>
            <person name="Salamov A."/>
            <person name="Braich B."/>
            <person name="Kosarev P."/>
            <person name="Mahmoud A."/>
            <person name="Hajiyev E."/>
            <person name="Babayeva S."/>
            <person name="Izzatullayeva V."/>
            <person name="Mammadov A."/>
            <person name="Mammadov A."/>
            <person name="Sharifova S."/>
            <person name="Ojaghi J."/>
            <person name="Eynullazada K."/>
            <person name="Bayramov B."/>
            <person name="Abdulazimova A."/>
            <person name="Shahmuradov I."/>
        </authorList>
    </citation>
    <scope>NUCLEOTIDE SEQUENCE [LARGE SCALE GENOMIC DNA]</scope>
    <source>
        <strain evidence="8">cv. AG2017</strain>
        <tissue evidence="7">Leaf</tissue>
    </source>
</reference>
<keyword evidence="3" id="KW-0520">NAD</keyword>
<gene>
    <name evidence="7" type="ORF">CRG98_040684</name>
</gene>
<evidence type="ECO:0000256" key="4">
    <source>
        <dbReference type="ARBA" id="ARBA00047304"/>
    </source>
</evidence>
<evidence type="ECO:0000313" key="7">
    <source>
        <dbReference type="EMBL" id="PKI38912.1"/>
    </source>
</evidence>
<comment type="catalytic activity">
    <reaction evidence="4">
        <text>NAD(+) + H2O = ADP-D-ribose + nicotinamide + H(+)</text>
        <dbReference type="Rhea" id="RHEA:16301"/>
        <dbReference type="ChEBI" id="CHEBI:15377"/>
        <dbReference type="ChEBI" id="CHEBI:15378"/>
        <dbReference type="ChEBI" id="CHEBI:17154"/>
        <dbReference type="ChEBI" id="CHEBI:57540"/>
        <dbReference type="ChEBI" id="CHEBI:57967"/>
        <dbReference type="EC" id="3.2.2.6"/>
    </reaction>
    <physiologicalReaction direction="left-to-right" evidence="4">
        <dbReference type="Rhea" id="RHEA:16302"/>
    </physiologicalReaction>
</comment>
<feature type="compositionally biased region" description="Low complexity" evidence="5">
    <location>
        <begin position="22"/>
        <end position="37"/>
    </location>
</feature>
<organism evidence="7 8">
    <name type="scientific">Punica granatum</name>
    <name type="common">Pomegranate</name>
    <dbReference type="NCBI Taxonomy" id="22663"/>
    <lineage>
        <taxon>Eukaryota</taxon>
        <taxon>Viridiplantae</taxon>
        <taxon>Streptophyta</taxon>
        <taxon>Embryophyta</taxon>
        <taxon>Tracheophyta</taxon>
        <taxon>Spermatophyta</taxon>
        <taxon>Magnoliopsida</taxon>
        <taxon>eudicotyledons</taxon>
        <taxon>Gunneridae</taxon>
        <taxon>Pentapetalae</taxon>
        <taxon>rosids</taxon>
        <taxon>malvids</taxon>
        <taxon>Myrtales</taxon>
        <taxon>Lythraceae</taxon>
        <taxon>Punica</taxon>
    </lineage>
</organism>
<evidence type="ECO:0000259" key="6">
    <source>
        <dbReference type="PROSITE" id="PS50104"/>
    </source>
</evidence>
<dbReference type="STRING" id="22663.A0A2I0I4L9"/>
<evidence type="ECO:0000256" key="1">
    <source>
        <dbReference type="ARBA" id="ARBA00011982"/>
    </source>
</evidence>
<dbReference type="Pfam" id="PF01582">
    <property type="entry name" value="TIR"/>
    <property type="match status" value="1"/>
</dbReference>
<dbReference type="InterPro" id="IPR000157">
    <property type="entry name" value="TIR_dom"/>
</dbReference>
<proteinExistence type="predicted"/>
<evidence type="ECO:0000256" key="3">
    <source>
        <dbReference type="ARBA" id="ARBA00023027"/>
    </source>
</evidence>
<dbReference type="AlphaFoldDB" id="A0A2I0I4L9"/>
<dbReference type="Proteomes" id="UP000233551">
    <property type="component" value="Unassembled WGS sequence"/>
</dbReference>
<feature type="domain" description="TIR" evidence="6">
    <location>
        <begin position="40"/>
        <end position="150"/>
    </location>
</feature>
<protein>
    <recommendedName>
        <fullName evidence="1">ADP-ribosyl cyclase/cyclic ADP-ribose hydrolase</fullName>
        <ecNumber evidence="1">3.2.2.6</ecNumber>
    </recommendedName>
</protein>
<dbReference type="Gene3D" id="3.40.50.10140">
    <property type="entry name" value="Toll/interleukin-1 receptor homology (TIR) domain"/>
    <property type="match status" value="1"/>
</dbReference>
<comment type="caution">
    <text evidence="7">The sequence shown here is derived from an EMBL/GenBank/DDBJ whole genome shotgun (WGS) entry which is preliminary data.</text>
</comment>
<dbReference type="EC" id="3.2.2.6" evidence="1"/>
<dbReference type="PANTHER" id="PTHR32009:SF39">
    <property type="entry name" value="TIR DOMAIN-CONTAINING PROTEIN"/>
    <property type="match status" value="1"/>
</dbReference>
<dbReference type="InterPro" id="IPR035897">
    <property type="entry name" value="Toll_tir_struct_dom_sf"/>
</dbReference>
<evidence type="ECO:0000256" key="2">
    <source>
        <dbReference type="ARBA" id="ARBA00022801"/>
    </source>
</evidence>
<evidence type="ECO:0000256" key="5">
    <source>
        <dbReference type="SAM" id="MobiDB-lite"/>
    </source>
</evidence>
<dbReference type="GO" id="GO:0007165">
    <property type="term" value="P:signal transduction"/>
    <property type="evidence" value="ECO:0007669"/>
    <property type="project" value="InterPro"/>
</dbReference>
<dbReference type="EMBL" id="PGOL01003966">
    <property type="protein sequence ID" value="PKI38912.1"/>
    <property type="molecule type" value="Genomic_DNA"/>
</dbReference>